<dbReference type="GeneID" id="17253089"/>
<reference evidence="9" key="2">
    <citation type="submission" date="2024-10" db="UniProtKB">
        <authorList>
            <consortium name="EnsemblProtists"/>
        </authorList>
    </citation>
    <scope>IDENTIFICATION</scope>
</reference>
<dbReference type="RefSeq" id="XP_005759356.1">
    <property type="nucleotide sequence ID" value="XM_005759299.1"/>
</dbReference>
<dbReference type="STRING" id="2903.R1BCB7"/>
<accession>A0A0D3I6P2</accession>
<protein>
    <recommendedName>
        <fullName evidence="11">L-fucose kinase</fullName>
    </recommendedName>
</protein>
<evidence type="ECO:0000256" key="2">
    <source>
        <dbReference type="ARBA" id="ARBA00022741"/>
    </source>
</evidence>
<dbReference type="HOGENOM" id="CLU_338961_0_0_1"/>
<dbReference type="Proteomes" id="UP000013827">
    <property type="component" value="Unassembled WGS sequence"/>
</dbReference>
<evidence type="ECO:0000256" key="4">
    <source>
        <dbReference type="ARBA" id="ARBA00022840"/>
    </source>
</evidence>
<evidence type="ECO:0000259" key="8">
    <source>
        <dbReference type="Pfam" id="PF08544"/>
    </source>
</evidence>
<dbReference type="GO" id="GO:0005524">
    <property type="term" value="F:ATP binding"/>
    <property type="evidence" value="ECO:0007669"/>
    <property type="project" value="UniProtKB-KW"/>
</dbReference>
<dbReference type="InterPro" id="IPR006204">
    <property type="entry name" value="GHMP_kinase_N_dom"/>
</dbReference>
<dbReference type="Pfam" id="PF08544">
    <property type="entry name" value="GHMP_kinases_C"/>
    <property type="match status" value="1"/>
</dbReference>
<keyword evidence="10" id="KW-1185">Reference proteome</keyword>
<dbReference type="InterPro" id="IPR052203">
    <property type="entry name" value="GHMP_Kinase-Related"/>
</dbReference>
<evidence type="ECO:0000259" key="6">
    <source>
        <dbReference type="Pfam" id="PF00288"/>
    </source>
</evidence>
<keyword evidence="2" id="KW-0547">Nucleotide-binding</keyword>
<feature type="domain" description="GHMP kinase N-terminal" evidence="6">
    <location>
        <begin position="659"/>
        <end position="725"/>
    </location>
</feature>
<dbReference type="Gene3D" id="3.30.230.120">
    <property type="match status" value="1"/>
</dbReference>
<evidence type="ECO:0000256" key="1">
    <source>
        <dbReference type="ARBA" id="ARBA00022679"/>
    </source>
</evidence>
<dbReference type="Pfam" id="PF07959">
    <property type="entry name" value="Fucose_pyrophosphorylase"/>
    <property type="match status" value="1"/>
</dbReference>
<evidence type="ECO:0008006" key="11">
    <source>
        <dbReference type="Google" id="ProtNLM"/>
    </source>
</evidence>
<keyword evidence="4" id="KW-0067">ATP-binding</keyword>
<dbReference type="EnsemblProtists" id="EOD06927">
    <property type="protein sequence ID" value="EOD06927"/>
    <property type="gene ID" value="EMIHUDRAFT_453358"/>
</dbReference>
<feature type="domain" description="GDP-fucose pyrophosphorylase" evidence="7">
    <location>
        <begin position="81"/>
        <end position="185"/>
    </location>
</feature>
<evidence type="ECO:0000313" key="9">
    <source>
        <dbReference type="EnsemblProtists" id="EOD06927"/>
    </source>
</evidence>
<sequence>MGWTCIAVTAPSAEQALAIKEELLRAKLVPPATLVLAVPDPTDEPFGSGSATLNAILHVAEALSARAGFSTINSEASTAQQRTLVLHVGSASRGRCSAHPCLPKAFCSLPVRGSFDPYASLIDATLVTLSRLFEGMPSGLCIASTDSMLLLPQDVAADAWLDLRHSCLVAVPSTLQQATHHGATLGDACGDEEPLLYTGLTFLRAPLAEKLLELHGSAPLDATGYLGIDSGAAPLRLELWSDLLTPLCDAASEDDYWSRDARELGAAVLQAEGGGSTAAGCLECHHCELRAGVGVGEGCFVSGVSTLRGGCELPPHTALLDTTFSVEVLDELERSAAVAAAASPAPGHATPLRRYSSASATFGVPEGVALAEDGAADAARRVTLVFGLHDALKAPCGGGGATFLGEEWSAFVERVGAQLLELLKVLDDVAADSAHNIPVATKALATIADALAMYAGPAGGLRSGPASNPSFRAAFEALQPSALRLEEAVELLAAQRDRWLQQRRAETMMRAARHYEGAVARCISNGVLTCVCATKATQPPSFGDWAVSEVPSRIDLAGGWSDTPPLCYEHGGAVVTAAIAIDGACALGCRARRLRESKIVISIEGAQAPPTVCTQLDDLNDYCSPLAAGALVKTVLLFSGFVRLRGEAPPLEQQLIDAGGGLEVVTWSRLPTGSGLGTSSILAAAIIASVGAVHGVAYDKADLVHAVLLVEQMLTTGGGWQDQAGGVYPALNISFSPPSLPLTVRTEALQLPREALQRLDAHLALIYTGKTRLARNLLQDVLRRWYSANTAIVANVDALVANAHTMREALLAGDIAAVGASLSAYWEQKKLMCDAEPAAVTRMLAKLRPLIHGATLCGAGGGGFMALITKEPNADAAIAAALREEECVLHRVNVHERGLCTWFEKADAPAAEEQ</sequence>
<keyword evidence="3" id="KW-0418">Kinase</keyword>
<dbReference type="eggNOG" id="KOG4644">
    <property type="taxonomic scope" value="Eukaryota"/>
</dbReference>
<name>A0A0D3I6P2_EMIH1</name>
<dbReference type="InterPro" id="IPR036554">
    <property type="entry name" value="GHMP_kinase_C_sf"/>
</dbReference>
<organism evidence="9 10">
    <name type="scientific">Emiliania huxleyi (strain CCMP1516)</name>
    <dbReference type="NCBI Taxonomy" id="280463"/>
    <lineage>
        <taxon>Eukaryota</taxon>
        <taxon>Haptista</taxon>
        <taxon>Haptophyta</taxon>
        <taxon>Prymnesiophyceae</taxon>
        <taxon>Isochrysidales</taxon>
        <taxon>Noelaerhabdaceae</taxon>
        <taxon>Emiliania</taxon>
    </lineage>
</organism>
<dbReference type="AlphaFoldDB" id="A0A0D3I6P2"/>
<keyword evidence="1" id="KW-0808">Transferase</keyword>
<dbReference type="PANTHER" id="PTHR32463:SF0">
    <property type="entry name" value="L-FUCOSE KINASE"/>
    <property type="match status" value="1"/>
</dbReference>
<proteinExistence type="inferred from homology"/>
<dbReference type="KEGG" id="ehx:EMIHUDRAFT_453358"/>
<dbReference type="SUPFAM" id="SSF55060">
    <property type="entry name" value="GHMP Kinase, C-terminal domain"/>
    <property type="match status" value="1"/>
</dbReference>
<dbReference type="InterPro" id="IPR020568">
    <property type="entry name" value="Ribosomal_Su5_D2-typ_SF"/>
</dbReference>
<reference evidence="10" key="1">
    <citation type="journal article" date="2013" name="Nature">
        <title>Pan genome of the phytoplankton Emiliania underpins its global distribution.</title>
        <authorList>
            <person name="Read B.A."/>
            <person name="Kegel J."/>
            <person name="Klute M.J."/>
            <person name="Kuo A."/>
            <person name="Lefebvre S.C."/>
            <person name="Maumus F."/>
            <person name="Mayer C."/>
            <person name="Miller J."/>
            <person name="Monier A."/>
            <person name="Salamov A."/>
            <person name="Young J."/>
            <person name="Aguilar M."/>
            <person name="Claverie J.M."/>
            <person name="Frickenhaus S."/>
            <person name="Gonzalez K."/>
            <person name="Herman E.K."/>
            <person name="Lin Y.C."/>
            <person name="Napier J."/>
            <person name="Ogata H."/>
            <person name="Sarno A.F."/>
            <person name="Shmutz J."/>
            <person name="Schroeder D."/>
            <person name="de Vargas C."/>
            <person name="Verret F."/>
            <person name="von Dassow P."/>
            <person name="Valentin K."/>
            <person name="Van de Peer Y."/>
            <person name="Wheeler G."/>
            <person name="Dacks J.B."/>
            <person name="Delwiche C.F."/>
            <person name="Dyhrman S.T."/>
            <person name="Glockner G."/>
            <person name="John U."/>
            <person name="Richards T."/>
            <person name="Worden A.Z."/>
            <person name="Zhang X."/>
            <person name="Grigoriev I.V."/>
            <person name="Allen A.E."/>
            <person name="Bidle K."/>
            <person name="Borodovsky M."/>
            <person name="Bowler C."/>
            <person name="Brownlee C."/>
            <person name="Cock J.M."/>
            <person name="Elias M."/>
            <person name="Gladyshev V.N."/>
            <person name="Groth M."/>
            <person name="Guda C."/>
            <person name="Hadaegh A."/>
            <person name="Iglesias-Rodriguez M.D."/>
            <person name="Jenkins J."/>
            <person name="Jones B.M."/>
            <person name="Lawson T."/>
            <person name="Leese F."/>
            <person name="Lindquist E."/>
            <person name="Lobanov A."/>
            <person name="Lomsadze A."/>
            <person name="Malik S.B."/>
            <person name="Marsh M.E."/>
            <person name="Mackinder L."/>
            <person name="Mock T."/>
            <person name="Mueller-Roeber B."/>
            <person name="Pagarete A."/>
            <person name="Parker M."/>
            <person name="Probert I."/>
            <person name="Quesneville H."/>
            <person name="Raines C."/>
            <person name="Rensing S.A."/>
            <person name="Riano-Pachon D.M."/>
            <person name="Richier S."/>
            <person name="Rokitta S."/>
            <person name="Shiraiwa Y."/>
            <person name="Soanes D.M."/>
            <person name="van der Giezen M."/>
            <person name="Wahlund T.M."/>
            <person name="Williams B."/>
            <person name="Wilson W."/>
            <person name="Wolfe G."/>
            <person name="Wurch L.L."/>
        </authorList>
    </citation>
    <scope>NUCLEOTIDE SEQUENCE</scope>
</reference>
<dbReference type="PANTHER" id="PTHR32463">
    <property type="entry name" value="L-FUCOSE KINASE"/>
    <property type="match status" value="1"/>
</dbReference>
<dbReference type="GO" id="GO:0050201">
    <property type="term" value="F:fucokinase activity"/>
    <property type="evidence" value="ECO:0007669"/>
    <property type="project" value="TreeGrafter"/>
</dbReference>
<evidence type="ECO:0000256" key="3">
    <source>
        <dbReference type="ARBA" id="ARBA00022777"/>
    </source>
</evidence>
<dbReference type="GO" id="GO:0042352">
    <property type="term" value="P:GDP-L-fucose salvage"/>
    <property type="evidence" value="ECO:0007669"/>
    <property type="project" value="TreeGrafter"/>
</dbReference>
<dbReference type="Pfam" id="PF00288">
    <property type="entry name" value="GHMP_kinases_N"/>
    <property type="match status" value="1"/>
</dbReference>
<dbReference type="PRINTS" id="PR00959">
    <property type="entry name" value="MEVGALKINASE"/>
</dbReference>
<dbReference type="SUPFAM" id="SSF54211">
    <property type="entry name" value="Ribosomal protein S5 domain 2-like"/>
    <property type="match status" value="1"/>
</dbReference>
<evidence type="ECO:0000313" key="10">
    <source>
        <dbReference type="Proteomes" id="UP000013827"/>
    </source>
</evidence>
<feature type="domain" description="GHMP kinase C-terminal" evidence="8">
    <location>
        <begin position="806"/>
        <end position="884"/>
    </location>
</feature>
<dbReference type="InterPro" id="IPR012887">
    <property type="entry name" value="GDP_fucose_pyrophosphorylase"/>
</dbReference>
<evidence type="ECO:0000259" key="7">
    <source>
        <dbReference type="Pfam" id="PF07959"/>
    </source>
</evidence>
<evidence type="ECO:0000256" key="5">
    <source>
        <dbReference type="ARBA" id="ARBA00038121"/>
    </source>
</evidence>
<dbReference type="PaxDb" id="2903-EOD06927"/>
<dbReference type="InterPro" id="IPR013750">
    <property type="entry name" value="GHMP_kinase_C_dom"/>
</dbReference>
<comment type="similarity">
    <text evidence="5">Belongs to the GHMP kinase family.</text>
</comment>